<name>A0AAV7ISH3_COTGL</name>
<proteinExistence type="predicted"/>
<dbReference type="AlphaFoldDB" id="A0AAV7ISH3"/>
<dbReference type="EMBL" id="JAHXZJ010000747">
    <property type="protein sequence ID" value="KAH0558035.1"/>
    <property type="molecule type" value="Genomic_DNA"/>
</dbReference>
<gene>
    <name evidence="1" type="ORF">KQX54_013976</name>
</gene>
<sequence>MANFNSGNIPTEFPMTNIYHNVMVYFKKNESNECNDNELGTGTLYVTADMTVWVKKNGEGNGSPFYLNDINEESKKNDAIFAKRMVASENTTGVVLGKENENDLGNHRAVEEEEIVNMLAKYFTSVYEMNKDDGEDDNNGDEIPR</sequence>
<keyword evidence="2" id="KW-1185">Reference proteome</keyword>
<dbReference type="Proteomes" id="UP000826195">
    <property type="component" value="Unassembled WGS sequence"/>
</dbReference>
<protein>
    <submittedName>
        <fullName evidence="1">Uncharacterized protein</fullName>
    </submittedName>
</protein>
<evidence type="ECO:0000313" key="1">
    <source>
        <dbReference type="EMBL" id="KAH0558035.1"/>
    </source>
</evidence>
<accession>A0AAV7ISH3</accession>
<reference evidence="1 2" key="1">
    <citation type="journal article" date="2021" name="J. Hered.">
        <title>A chromosome-level genome assembly of the parasitoid wasp, Cotesia glomerata (Hymenoptera: Braconidae).</title>
        <authorList>
            <person name="Pinto B.J."/>
            <person name="Weis J.J."/>
            <person name="Gamble T."/>
            <person name="Ode P.J."/>
            <person name="Paul R."/>
            <person name="Zaspel J.M."/>
        </authorList>
    </citation>
    <scope>NUCLEOTIDE SEQUENCE [LARGE SCALE GENOMIC DNA]</scope>
    <source>
        <strain evidence="1">CgM1</strain>
    </source>
</reference>
<organism evidence="1 2">
    <name type="scientific">Cotesia glomerata</name>
    <name type="common">Lepidopteran parasitic wasp</name>
    <name type="synonym">Apanteles glomeratus</name>
    <dbReference type="NCBI Taxonomy" id="32391"/>
    <lineage>
        <taxon>Eukaryota</taxon>
        <taxon>Metazoa</taxon>
        <taxon>Ecdysozoa</taxon>
        <taxon>Arthropoda</taxon>
        <taxon>Hexapoda</taxon>
        <taxon>Insecta</taxon>
        <taxon>Pterygota</taxon>
        <taxon>Neoptera</taxon>
        <taxon>Endopterygota</taxon>
        <taxon>Hymenoptera</taxon>
        <taxon>Apocrita</taxon>
        <taxon>Ichneumonoidea</taxon>
        <taxon>Braconidae</taxon>
        <taxon>Microgastrinae</taxon>
        <taxon>Cotesia</taxon>
    </lineage>
</organism>
<comment type="caution">
    <text evidence="1">The sequence shown here is derived from an EMBL/GenBank/DDBJ whole genome shotgun (WGS) entry which is preliminary data.</text>
</comment>
<evidence type="ECO:0000313" key="2">
    <source>
        <dbReference type="Proteomes" id="UP000826195"/>
    </source>
</evidence>